<feature type="domain" description="Major facilitator superfamily (MFS) profile" evidence="7">
    <location>
        <begin position="52"/>
        <end position="487"/>
    </location>
</feature>
<feature type="transmembrane region" description="Helical" evidence="6">
    <location>
        <begin position="50"/>
        <end position="72"/>
    </location>
</feature>
<dbReference type="FunFam" id="1.20.1250.20:FF:000082">
    <property type="entry name" value="MFS multidrug transporter, putative"/>
    <property type="match status" value="1"/>
</dbReference>
<gene>
    <name evidence="8" type="ORF">MCYG_00254</name>
</gene>
<keyword evidence="4 6" id="KW-1133">Transmembrane helix</keyword>
<dbReference type="PANTHER" id="PTHR23502:SF52">
    <property type="entry name" value="MULTIDRUG TRANSPORTER, PUTATIVE (AFU_ORTHOLOGUE AFUA_2G17730)-RELATED"/>
    <property type="match status" value="1"/>
</dbReference>
<evidence type="ECO:0000313" key="8">
    <source>
        <dbReference type="EMBL" id="EEQ27366.1"/>
    </source>
</evidence>
<evidence type="ECO:0000256" key="2">
    <source>
        <dbReference type="ARBA" id="ARBA00008335"/>
    </source>
</evidence>
<dbReference type="HOGENOM" id="CLU_008455_0_5_1"/>
<evidence type="ECO:0000256" key="5">
    <source>
        <dbReference type="ARBA" id="ARBA00023136"/>
    </source>
</evidence>
<feature type="transmembrane region" description="Helical" evidence="6">
    <location>
        <begin position="120"/>
        <end position="138"/>
    </location>
</feature>
<dbReference type="OrthoDB" id="5403280at2759"/>
<protein>
    <recommendedName>
        <fullName evidence="7">Major facilitator superfamily (MFS) profile domain-containing protein</fullName>
    </recommendedName>
</protein>
<dbReference type="GO" id="GO:0022857">
    <property type="term" value="F:transmembrane transporter activity"/>
    <property type="evidence" value="ECO:0007669"/>
    <property type="project" value="InterPro"/>
</dbReference>
<organism evidence="8 9">
    <name type="scientific">Arthroderma otae (strain ATCC MYA-4605 / CBS 113480)</name>
    <name type="common">Microsporum canis</name>
    <dbReference type="NCBI Taxonomy" id="554155"/>
    <lineage>
        <taxon>Eukaryota</taxon>
        <taxon>Fungi</taxon>
        <taxon>Dikarya</taxon>
        <taxon>Ascomycota</taxon>
        <taxon>Pezizomycotina</taxon>
        <taxon>Eurotiomycetes</taxon>
        <taxon>Eurotiomycetidae</taxon>
        <taxon>Onygenales</taxon>
        <taxon>Arthrodermataceae</taxon>
        <taxon>Microsporum</taxon>
    </lineage>
</organism>
<evidence type="ECO:0000256" key="6">
    <source>
        <dbReference type="SAM" id="Phobius"/>
    </source>
</evidence>
<dbReference type="eggNOG" id="KOG0255">
    <property type="taxonomic scope" value="Eukaryota"/>
</dbReference>
<feature type="transmembrane region" description="Helical" evidence="6">
    <location>
        <begin position="92"/>
        <end position="113"/>
    </location>
</feature>
<dbReference type="AlphaFoldDB" id="C5FCC2"/>
<evidence type="ECO:0000256" key="4">
    <source>
        <dbReference type="ARBA" id="ARBA00022989"/>
    </source>
</evidence>
<evidence type="ECO:0000313" key="9">
    <source>
        <dbReference type="Proteomes" id="UP000002035"/>
    </source>
</evidence>
<sequence>MVTGEVKATQNQVASSSTEVQHYNLDTIIVRWDGPDDPQDPFNWPQREKWLATGFGLLASFVCSINGTLIAVAHKAINEEFNVSDANFPHSYWLTTSWGVGAALCPLVLFPIMEDVGVRPVLLSTYFFFLCFLVPVGFAQNFATLIVARFFSGGCVPIMSDAVASIISNVFQGDRDRSTPICLYVTTYLAATSIGPVVGASILQSLSWRWIGHVELIWTAALFPLFIIGLPETRGSAILLARAKHLRDTGKKVYTANEARHNTKWYQAILKSVQRPLYMLFTESVVFVAALWAAFSLGTIYLFTQSIELVYGQLYGWDAVQAGYVQVAIVVGEILGCGFCISTSSWYHASATWNTEVPGIPIPEARLYTSIIGGFFGITGGMFVYGWTSYPTVHWTAPTVGLTMVGFGTTAVVISIGNYLIDAYSKYAASALGAVGLVENTTIAFLPLAATALYTGLGFQWASSLLAFVSFTLVATPFVVFKWGKEIRSRSPFMKEATIDRERDHNVAAGARRDQSSTVFDTD</sequence>
<feature type="transmembrane region" description="Helical" evidence="6">
    <location>
        <begin position="428"/>
        <end position="449"/>
    </location>
</feature>
<feature type="transmembrane region" description="Helical" evidence="6">
    <location>
        <begin position="400"/>
        <end position="421"/>
    </location>
</feature>
<dbReference type="VEuPathDB" id="FungiDB:MCYG_00254"/>
<comment type="subcellular location">
    <subcellularLocation>
        <location evidence="1">Cell membrane</location>
        <topology evidence="1">Multi-pass membrane protein</topology>
    </subcellularLocation>
</comment>
<feature type="transmembrane region" description="Helical" evidence="6">
    <location>
        <begin position="461"/>
        <end position="481"/>
    </location>
</feature>
<feature type="transmembrane region" description="Helical" evidence="6">
    <location>
        <begin position="183"/>
        <end position="204"/>
    </location>
</feature>
<dbReference type="InterPro" id="IPR036259">
    <property type="entry name" value="MFS_trans_sf"/>
</dbReference>
<dbReference type="SUPFAM" id="SSF103473">
    <property type="entry name" value="MFS general substrate transporter"/>
    <property type="match status" value="1"/>
</dbReference>
<evidence type="ECO:0000256" key="3">
    <source>
        <dbReference type="ARBA" id="ARBA00022692"/>
    </source>
</evidence>
<dbReference type="GeneID" id="9225130"/>
<feature type="transmembrane region" description="Helical" evidence="6">
    <location>
        <begin position="210"/>
        <end position="230"/>
    </location>
</feature>
<keyword evidence="5 6" id="KW-0472">Membrane</keyword>
<dbReference type="GO" id="GO:0005886">
    <property type="term" value="C:plasma membrane"/>
    <property type="evidence" value="ECO:0007669"/>
    <property type="project" value="UniProtKB-SubCell"/>
</dbReference>
<dbReference type="InterPro" id="IPR020846">
    <property type="entry name" value="MFS_dom"/>
</dbReference>
<keyword evidence="3 6" id="KW-0812">Transmembrane</keyword>
<dbReference type="EMBL" id="DS995701">
    <property type="protein sequence ID" value="EEQ27366.1"/>
    <property type="molecule type" value="Genomic_DNA"/>
</dbReference>
<proteinExistence type="inferred from homology"/>
<evidence type="ECO:0000259" key="7">
    <source>
        <dbReference type="PROSITE" id="PS50850"/>
    </source>
</evidence>
<feature type="transmembrane region" description="Helical" evidence="6">
    <location>
        <begin position="277"/>
        <end position="303"/>
    </location>
</feature>
<feature type="transmembrane region" description="Helical" evidence="6">
    <location>
        <begin position="367"/>
        <end position="388"/>
    </location>
</feature>
<comment type="similarity">
    <text evidence="2">Belongs to the major facilitator superfamily.</text>
</comment>
<reference evidence="9" key="1">
    <citation type="journal article" date="2012" name="MBio">
        <title>Comparative genome analysis of Trichophyton rubrum and related dermatophytes reveals candidate genes involved in infection.</title>
        <authorList>
            <person name="Martinez D.A."/>
            <person name="Oliver B.G."/>
            <person name="Graeser Y."/>
            <person name="Goldberg J.M."/>
            <person name="Li W."/>
            <person name="Martinez-Rossi N.M."/>
            <person name="Monod M."/>
            <person name="Shelest E."/>
            <person name="Barton R.C."/>
            <person name="Birch E."/>
            <person name="Brakhage A.A."/>
            <person name="Chen Z."/>
            <person name="Gurr S.J."/>
            <person name="Heiman D."/>
            <person name="Heitman J."/>
            <person name="Kosti I."/>
            <person name="Rossi A."/>
            <person name="Saif S."/>
            <person name="Samalova M."/>
            <person name="Saunders C.W."/>
            <person name="Shea T."/>
            <person name="Summerbell R.C."/>
            <person name="Xu J."/>
            <person name="Young S."/>
            <person name="Zeng Q."/>
            <person name="Birren B.W."/>
            <person name="Cuomo C.A."/>
            <person name="White T.C."/>
        </authorList>
    </citation>
    <scope>NUCLEOTIDE SEQUENCE [LARGE SCALE GENOMIC DNA]</scope>
    <source>
        <strain evidence="9">ATCC MYA-4605 / CBS 113480</strain>
    </source>
</reference>
<evidence type="ECO:0000256" key="1">
    <source>
        <dbReference type="ARBA" id="ARBA00004651"/>
    </source>
</evidence>
<dbReference type="Proteomes" id="UP000002035">
    <property type="component" value="Unassembled WGS sequence"/>
</dbReference>
<keyword evidence="9" id="KW-1185">Reference proteome</keyword>
<dbReference type="PANTHER" id="PTHR23502">
    <property type="entry name" value="MAJOR FACILITATOR SUPERFAMILY"/>
    <property type="match status" value="1"/>
</dbReference>
<feature type="transmembrane region" description="Helical" evidence="6">
    <location>
        <begin position="150"/>
        <end position="171"/>
    </location>
</feature>
<dbReference type="InterPro" id="IPR011701">
    <property type="entry name" value="MFS"/>
</dbReference>
<dbReference type="Gene3D" id="1.20.1250.20">
    <property type="entry name" value="MFS general substrate transporter like domains"/>
    <property type="match status" value="1"/>
</dbReference>
<dbReference type="RefSeq" id="XP_002850150.1">
    <property type="nucleotide sequence ID" value="XM_002850104.1"/>
</dbReference>
<dbReference type="STRING" id="554155.C5FCC2"/>
<name>C5FCC2_ARTOC</name>
<accession>C5FCC2</accession>
<feature type="transmembrane region" description="Helical" evidence="6">
    <location>
        <begin position="323"/>
        <end position="347"/>
    </location>
</feature>
<dbReference type="OMA" id="YWLTTSW"/>
<dbReference type="PROSITE" id="PS50850">
    <property type="entry name" value="MFS"/>
    <property type="match status" value="1"/>
</dbReference>
<dbReference type="Pfam" id="PF07690">
    <property type="entry name" value="MFS_1"/>
    <property type="match status" value="1"/>
</dbReference>